<comment type="caution">
    <text evidence="3">The sequence shown here is derived from an EMBL/GenBank/DDBJ whole genome shotgun (WGS) entry which is preliminary data.</text>
</comment>
<keyword evidence="2" id="KW-0812">Transmembrane</keyword>
<dbReference type="Proteomes" id="UP001595859">
    <property type="component" value="Unassembled WGS sequence"/>
</dbReference>
<evidence type="ECO:0000256" key="1">
    <source>
        <dbReference type="SAM" id="MobiDB-lite"/>
    </source>
</evidence>
<keyword evidence="4" id="KW-1185">Reference proteome</keyword>
<keyword evidence="2" id="KW-0472">Membrane</keyword>
<evidence type="ECO:0000313" key="3">
    <source>
        <dbReference type="EMBL" id="MFC4852727.1"/>
    </source>
</evidence>
<feature type="region of interest" description="Disordered" evidence="1">
    <location>
        <begin position="1"/>
        <end position="42"/>
    </location>
</feature>
<evidence type="ECO:0008006" key="5">
    <source>
        <dbReference type="Google" id="ProtNLM"/>
    </source>
</evidence>
<protein>
    <recommendedName>
        <fullName evidence="5">Capsular polysaccharide biosynthesis protein</fullName>
    </recommendedName>
</protein>
<evidence type="ECO:0000256" key="2">
    <source>
        <dbReference type="SAM" id="Phobius"/>
    </source>
</evidence>
<gene>
    <name evidence="3" type="ORF">ACFPCV_04360</name>
</gene>
<feature type="compositionally biased region" description="Low complexity" evidence="1">
    <location>
        <begin position="23"/>
        <end position="42"/>
    </location>
</feature>
<evidence type="ECO:0000313" key="4">
    <source>
        <dbReference type="Proteomes" id="UP001595859"/>
    </source>
</evidence>
<proteinExistence type="predicted"/>
<organism evidence="3 4">
    <name type="scientific">Actinophytocola glycyrrhizae</name>
    <dbReference type="NCBI Taxonomy" id="2044873"/>
    <lineage>
        <taxon>Bacteria</taxon>
        <taxon>Bacillati</taxon>
        <taxon>Actinomycetota</taxon>
        <taxon>Actinomycetes</taxon>
        <taxon>Pseudonocardiales</taxon>
        <taxon>Pseudonocardiaceae</taxon>
    </lineage>
</organism>
<reference evidence="4" key="1">
    <citation type="journal article" date="2019" name="Int. J. Syst. Evol. Microbiol.">
        <title>The Global Catalogue of Microorganisms (GCM) 10K type strain sequencing project: providing services to taxonomists for standard genome sequencing and annotation.</title>
        <authorList>
            <consortium name="The Broad Institute Genomics Platform"/>
            <consortium name="The Broad Institute Genome Sequencing Center for Infectious Disease"/>
            <person name="Wu L."/>
            <person name="Ma J."/>
        </authorList>
    </citation>
    <scope>NUCLEOTIDE SEQUENCE [LARGE SCALE GENOMIC DNA]</scope>
    <source>
        <strain evidence="4">ZS-22-S1</strain>
    </source>
</reference>
<dbReference type="RefSeq" id="WP_378054682.1">
    <property type="nucleotide sequence ID" value="NZ_JBHSIS010000002.1"/>
</dbReference>
<name>A0ABV9RTR5_9PSEU</name>
<feature type="transmembrane region" description="Helical" evidence="2">
    <location>
        <begin position="59"/>
        <end position="79"/>
    </location>
</feature>
<dbReference type="EMBL" id="JBHSIS010000002">
    <property type="protein sequence ID" value="MFC4852727.1"/>
    <property type="molecule type" value="Genomic_DNA"/>
</dbReference>
<accession>A0ABV9RTR5</accession>
<sequence length="342" mass="34333">MKTTTTTKKRPPNGTSVRRSPGTGAKPATPEPAATTTASATTSTATTVHTALSVLRRPIVAGLVAAVLVGGLVLLVTWLRGDRFEARVGLLAGPAPDTAAGSQYGEVVSLTLPALVELARSPSVIRDAAAATGLARDELTDGVSVELVPASGLARLAVTGPSPEQSGAAVTAIARAMIDADLLAPAGALRLLDERPDVTRVAPDRPLGLGLALAAAAVAGVSAGALRHLRRGPAGEPAVRRALAAAGVRQPVTTLSAADPELTGRLRTLCDAAARPVRVLPAAPDLGERAEELAARLPDTAGEREASDAVVLVARAGGRQEELAVVAGVLPGDVVVVAVVLA</sequence>
<keyword evidence="2" id="KW-1133">Transmembrane helix</keyword>